<protein>
    <submittedName>
        <fullName evidence="2 3">Uncharacterized protein</fullName>
    </submittedName>
</protein>
<dbReference type="HOGENOM" id="CLU_1126311_0_0_1"/>
<sequence>MHMFAFSSYSELLDAQELAEQLVSDAMDPIYEALDQEDEDGWAALRSMIVSRGVYEEVCKEVLQDIVTICAESVEADEERKASQRRGRAGRLSGMQSASMRRSSERNEKKKSTASIDYSLRRLRPRTSGKSRSTNVDTVHAKAIDHSKRMDYYNQYKATRSRPSAEQQAADEKTAVLRKLYGGRQDKKSTDLIDYYLCNLIVRVQFASSIVQVRGRAHAALATYYEPREDFASSAATKRLAPQGAEE</sequence>
<keyword evidence="4" id="KW-1185">Reference proteome</keyword>
<name>L1IUT4_GUITC</name>
<dbReference type="EMBL" id="JH993034">
    <property type="protein sequence ID" value="EKX40026.1"/>
    <property type="molecule type" value="Genomic_DNA"/>
</dbReference>
<feature type="compositionally biased region" description="Basic and acidic residues" evidence="1">
    <location>
        <begin position="102"/>
        <end position="111"/>
    </location>
</feature>
<evidence type="ECO:0000313" key="3">
    <source>
        <dbReference type="EnsemblProtists" id="EKX40026"/>
    </source>
</evidence>
<feature type="region of interest" description="Disordered" evidence="1">
    <location>
        <begin position="77"/>
        <end position="136"/>
    </location>
</feature>
<accession>L1IUT4</accession>
<evidence type="ECO:0000313" key="4">
    <source>
        <dbReference type="Proteomes" id="UP000011087"/>
    </source>
</evidence>
<dbReference type="RefSeq" id="XP_005827006.1">
    <property type="nucleotide sequence ID" value="XM_005826949.1"/>
</dbReference>
<dbReference type="KEGG" id="gtt:GUITHDRAFT_113763"/>
<evidence type="ECO:0000256" key="1">
    <source>
        <dbReference type="SAM" id="MobiDB-lite"/>
    </source>
</evidence>
<reference evidence="2 4" key="1">
    <citation type="journal article" date="2012" name="Nature">
        <title>Algal genomes reveal evolutionary mosaicism and the fate of nucleomorphs.</title>
        <authorList>
            <consortium name="DOE Joint Genome Institute"/>
            <person name="Curtis B.A."/>
            <person name="Tanifuji G."/>
            <person name="Burki F."/>
            <person name="Gruber A."/>
            <person name="Irimia M."/>
            <person name="Maruyama S."/>
            <person name="Arias M.C."/>
            <person name="Ball S.G."/>
            <person name="Gile G.H."/>
            <person name="Hirakawa Y."/>
            <person name="Hopkins J.F."/>
            <person name="Kuo A."/>
            <person name="Rensing S.A."/>
            <person name="Schmutz J."/>
            <person name="Symeonidi A."/>
            <person name="Elias M."/>
            <person name="Eveleigh R.J."/>
            <person name="Herman E.K."/>
            <person name="Klute M.J."/>
            <person name="Nakayama T."/>
            <person name="Obornik M."/>
            <person name="Reyes-Prieto A."/>
            <person name="Armbrust E.V."/>
            <person name="Aves S.J."/>
            <person name="Beiko R.G."/>
            <person name="Coutinho P."/>
            <person name="Dacks J.B."/>
            <person name="Durnford D.G."/>
            <person name="Fast N.M."/>
            <person name="Green B.R."/>
            <person name="Grisdale C.J."/>
            <person name="Hempel F."/>
            <person name="Henrissat B."/>
            <person name="Hoppner M.P."/>
            <person name="Ishida K."/>
            <person name="Kim E."/>
            <person name="Koreny L."/>
            <person name="Kroth P.G."/>
            <person name="Liu Y."/>
            <person name="Malik S.B."/>
            <person name="Maier U.G."/>
            <person name="McRose D."/>
            <person name="Mock T."/>
            <person name="Neilson J.A."/>
            <person name="Onodera N.T."/>
            <person name="Poole A.M."/>
            <person name="Pritham E.J."/>
            <person name="Richards T.A."/>
            <person name="Rocap G."/>
            <person name="Roy S.W."/>
            <person name="Sarai C."/>
            <person name="Schaack S."/>
            <person name="Shirato S."/>
            <person name="Slamovits C.H."/>
            <person name="Spencer D.F."/>
            <person name="Suzuki S."/>
            <person name="Worden A.Z."/>
            <person name="Zauner S."/>
            <person name="Barry K."/>
            <person name="Bell C."/>
            <person name="Bharti A.K."/>
            <person name="Crow J.A."/>
            <person name="Grimwood J."/>
            <person name="Kramer R."/>
            <person name="Lindquist E."/>
            <person name="Lucas S."/>
            <person name="Salamov A."/>
            <person name="McFadden G.I."/>
            <person name="Lane C.E."/>
            <person name="Keeling P.J."/>
            <person name="Gray M.W."/>
            <person name="Grigoriev I.V."/>
            <person name="Archibald J.M."/>
        </authorList>
    </citation>
    <scope>NUCLEOTIDE SEQUENCE</scope>
    <source>
        <strain evidence="2 4">CCMP2712</strain>
    </source>
</reference>
<reference evidence="4" key="2">
    <citation type="submission" date="2012-11" db="EMBL/GenBank/DDBJ databases">
        <authorList>
            <person name="Kuo A."/>
            <person name="Curtis B.A."/>
            <person name="Tanifuji G."/>
            <person name="Burki F."/>
            <person name="Gruber A."/>
            <person name="Irimia M."/>
            <person name="Maruyama S."/>
            <person name="Arias M.C."/>
            <person name="Ball S.G."/>
            <person name="Gile G.H."/>
            <person name="Hirakawa Y."/>
            <person name="Hopkins J.F."/>
            <person name="Rensing S.A."/>
            <person name="Schmutz J."/>
            <person name="Symeonidi A."/>
            <person name="Elias M."/>
            <person name="Eveleigh R.J."/>
            <person name="Herman E.K."/>
            <person name="Klute M.J."/>
            <person name="Nakayama T."/>
            <person name="Obornik M."/>
            <person name="Reyes-Prieto A."/>
            <person name="Armbrust E.V."/>
            <person name="Aves S.J."/>
            <person name="Beiko R.G."/>
            <person name="Coutinho P."/>
            <person name="Dacks J.B."/>
            <person name="Durnford D.G."/>
            <person name="Fast N.M."/>
            <person name="Green B.R."/>
            <person name="Grisdale C."/>
            <person name="Hempe F."/>
            <person name="Henrissat B."/>
            <person name="Hoppner M.P."/>
            <person name="Ishida K.-I."/>
            <person name="Kim E."/>
            <person name="Koreny L."/>
            <person name="Kroth P.G."/>
            <person name="Liu Y."/>
            <person name="Malik S.-B."/>
            <person name="Maier U.G."/>
            <person name="McRose D."/>
            <person name="Mock T."/>
            <person name="Neilson J.A."/>
            <person name="Onodera N.T."/>
            <person name="Poole A.M."/>
            <person name="Pritham E.J."/>
            <person name="Richards T.A."/>
            <person name="Rocap G."/>
            <person name="Roy S.W."/>
            <person name="Sarai C."/>
            <person name="Schaack S."/>
            <person name="Shirato S."/>
            <person name="Slamovits C.H."/>
            <person name="Spencer D.F."/>
            <person name="Suzuki S."/>
            <person name="Worden A.Z."/>
            <person name="Zauner S."/>
            <person name="Barry K."/>
            <person name="Bell C."/>
            <person name="Bharti A.K."/>
            <person name="Crow J.A."/>
            <person name="Grimwood J."/>
            <person name="Kramer R."/>
            <person name="Lindquist E."/>
            <person name="Lucas S."/>
            <person name="Salamov A."/>
            <person name="McFadden G.I."/>
            <person name="Lane C.E."/>
            <person name="Keeling P.J."/>
            <person name="Gray M.W."/>
            <person name="Grigoriev I.V."/>
            <person name="Archibald J.M."/>
        </authorList>
    </citation>
    <scope>NUCLEOTIDE SEQUENCE</scope>
    <source>
        <strain evidence="4">CCMP2712</strain>
    </source>
</reference>
<dbReference type="PaxDb" id="55529-EKX40026"/>
<reference evidence="3" key="3">
    <citation type="submission" date="2015-06" db="UniProtKB">
        <authorList>
            <consortium name="EnsemblProtists"/>
        </authorList>
    </citation>
    <scope>IDENTIFICATION</scope>
</reference>
<dbReference type="AlphaFoldDB" id="L1IUT4"/>
<dbReference type="Proteomes" id="UP000011087">
    <property type="component" value="Unassembled WGS sequence"/>
</dbReference>
<gene>
    <name evidence="2" type="ORF">GUITHDRAFT_113763</name>
</gene>
<evidence type="ECO:0000313" key="2">
    <source>
        <dbReference type="EMBL" id="EKX40026.1"/>
    </source>
</evidence>
<dbReference type="GeneID" id="17296856"/>
<proteinExistence type="predicted"/>
<organism evidence="2">
    <name type="scientific">Guillardia theta (strain CCMP2712)</name>
    <name type="common">Cryptophyte</name>
    <dbReference type="NCBI Taxonomy" id="905079"/>
    <lineage>
        <taxon>Eukaryota</taxon>
        <taxon>Cryptophyceae</taxon>
        <taxon>Pyrenomonadales</taxon>
        <taxon>Geminigeraceae</taxon>
        <taxon>Guillardia</taxon>
    </lineage>
</organism>
<dbReference type="EnsemblProtists" id="EKX40026">
    <property type="protein sequence ID" value="EKX40026"/>
    <property type="gene ID" value="GUITHDRAFT_113763"/>
</dbReference>